<dbReference type="EMBL" id="FXUY01000001">
    <property type="protein sequence ID" value="SMQ24992.1"/>
    <property type="molecule type" value="Genomic_DNA"/>
</dbReference>
<comment type="caution">
    <text evidence="1">The sequence shown here is derived from an EMBL/GenBank/DDBJ whole genome shotgun (WGS) entry which is preliminary data.</text>
</comment>
<evidence type="ECO:0000313" key="2">
    <source>
        <dbReference type="Proteomes" id="UP001158048"/>
    </source>
</evidence>
<dbReference type="Proteomes" id="UP001158048">
    <property type="component" value="Unassembled WGS sequence"/>
</dbReference>
<gene>
    <name evidence="1" type="ORF">SAMN04488483_1998</name>
</gene>
<organism evidence="1 2">
    <name type="scientific">Pseudomonas helmanticensis</name>
    <dbReference type="NCBI Taxonomy" id="1471381"/>
    <lineage>
        <taxon>Bacteria</taxon>
        <taxon>Pseudomonadati</taxon>
        <taxon>Pseudomonadota</taxon>
        <taxon>Gammaproteobacteria</taxon>
        <taxon>Pseudomonadales</taxon>
        <taxon>Pseudomonadaceae</taxon>
        <taxon>Pseudomonas</taxon>
    </lineage>
</organism>
<protein>
    <submittedName>
        <fullName evidence="1">WD40 repeat</fullName>
    </submittedName>
</protein>
<reference evidence="1" key="1">
    <citation type="submission" date="2017-05" db="EMBL/GenBank/DDBJ databases">
        <authorList>
            <person name="Varghese N."/>
            <person name="Submissions S."/>
        </authorList>
    </citation>
    <scope>NUCLEOTIDE SEQUENCE</scope>
    <source>
        <strain evidence="1">LMG 28168</strain>
    </source>
</reference>
<evidence type="ECO:0000313" key="1">
    <source>
        <dbReference type="EMBL" id="SMQ24992.1"/>
    </source>
</evidence>
<sequence>MPSQLLSDSYRRRLLATGTSQFDNHATLSRVPDEVETIKSAFGALHYEVVPAELDMDPRELQDLIFQTCADCTENDLLVLYYTGHGESDNQLYLLSRESQQAAEDHPRLAVKVVDLAQILIKTSAAQVLLILDVCYAGTGAGDFLRIAADLIRQRPSLSPAYVIAATRSRDEADEGALSKALAKALANPDGQFGGATQRYLAMDEVMEAIREYLAERFPKQEAQLAGANLKGRCLLFPNPQYRPHIGPGLDLASQRVFDEHWLPKAGGVEGGWGGSYFTGRHRALRQIGEWLAQVDTLGRVLVVTGGPGTGKSALLGRIVSQSEPRFRDQVIAVDGSSLDAADVLPEGIVDIAIHARHKLLSEVLSEIADKLDLSDRDLPSVLESLEKRGRKTVIVIDALDEAADSQTILQQLLLPLAAFKHVFLLVGTRPDATSLQQRFEGFGPDTVEVNLEHSLHTEPGEVVLYVERRLLASEEPRRFTPYRKHPEIARKVAEAVAQRAKNVFLVAHTVALRLFKMGKMVDTSRSGWMDHLSTELADAFNQYLAPLDEGKEGLNIATARAVLLALAFAEGEGLPWADLWRSAASALSGQAITDADIIAVCRFAAPFIVESMEVDRSVYRLYHEQLAEHLLESDGQAPVLSRHLWQALLACVPANSEGRHDWLRAHPYLKRHAASFAVKAGMLQALLDEPAFLVVSDPAILRRYLNPQSSLAQPMVQAYLRAFGALRELPEAERRSYLALTSLQNGIEESVPLPGEERSRWMPLWATWNSPEGNSVLVARDSRVTALSLGQWDDRTQVALVGREDGLIEVFQLDNGRQLAAWQPIVGSWISHLAIIATPSGEVLVASGGEGWLATTSLRTKRDIYVPFSEQNGRITALTVCQEGDRFLCVSAHERKLARTSLDDRAELEGDLRVWDLTDLGLIHHRVAASRARILAVAIVFTSEGLRILSAGDSFFDGVRCARTLRMWKLDLEFLWQIPATIESECISSIRLRMVDGATYAITNDFFRPPRIWQVRPEEIIPVYCAPDDKRGAWLCYSQASKILYLLAEDGTIESQTVEVANPVEISSTLTSVTRIDGYWTEQFRTDSFNLGTSHFYLSSNAGSVNMWSLRDAQSPARSVQKGQFYPGHIKCMFMDSIASNTIYCGTAAGEVVAIDEMSGHLTWTCEIIPNQRIHAITGYVDEEKLLLVVAIRGVICLVPAGGQLDLSAVIQAGDDVTQMQVVWIDDEPMVLASVNEANVNAVRIWSLRSKLEINTLRNEFGAKWNYQLSYGEEDKPIMSLVCLAGDDAARIVFASKYSQIMVAQHPVPPAEMPRLSLFDTWRIPGSGIAAVLSLAQSMDGELIAAGTDSGRIALWHYPSGERLACQSGTHLNGRIQALAFCDASPSPLLASGGEDGVVRFWDGELNALFQISINSPIRGICFTAMARMVVATHNGLVMIALDEQMQVASADRNPGGS</sequence>
<keyword evidence="2" id="KW-1185">Reference proteome</keyword>
<name>A0ACD2U458_9PSED</name>
<proteinExistence type="predicted"/>
<accession>A0ACD2U458</accession>